<protein>
    <recommendedName>
        <fullName evidence="3">CYTH domain-containing protein</fullName>
    </recommendedName>
</protein>
<comment type="caution">
    <text evidence="1">The sequence shown here is derived from an EMBL/GenBank/DDBJ whole genome shotgun (WGS) entry which is preliminary data.</text>
</comment>
<dbReference type="EMBL" id="JAFDVH010000002">
    <property type="protein sequence ID" value="KAG7488716.1"/>
    <property type="molecule type" value="Genomic_DNA"/>
</dbReference>
<dbReference type="PANTHER" id="PTHR14586:SF1">
    <property type="entry name" value="THIAMINE-TRIPHOSPHATASE"/>
    <property type="match status" value="1"/>
</dbReference>
<name>A0A9D3QI32_MEGAT</name>
<reference evidence="1" key="1">
    <citation type="submission" date="2021-01" db="EMBL/GenBank/DDBJ databases">
        <authorList>
            <person name="Zahm M."/>
            <person name="Roques C."/>
            <person name="Cabau C."/>
            <person name="Klopp C."/>
            <person name="Donnadieu C."/>
            <person name="Jouanno E."/>
            <person name="Lampietro C."/>
            <person name="Louis A."/>
            <person name="Herpin A."/>
            <person name="Echchiki A."/>
            <person name="Berthelot C."/>
            <person name="Parey E."/>
            <person name="Roest-Crollius H."/>
            <person name="Braasch I."/>
            <person name="Postlethwait J."/>
            <person name="Bobe J."/>
            <person name="Montfort J."/>
            <person name="Bouchez O."/>
            <person name="Begum T."/>
            <person name="Mejri S."/>
            <person name="Adams A."/>
            <person name="Chen W.-J."/>
            <person name="Guiguen Y."/>
        </authorList>
    </citation>
    <scope>NUCLEOTIDE SEQUENCE</scope>
    <source>
        <strain evidence="1">YG-15Mar2019-1</strain>
        <tissue evidence="1">Brain</tissue>
    </source>
</reference>
<dbReference type="GO" id="GO:0000287">
    <property type="term" value="F:magnesium ion binding"/>
    <property type="evidence" value="ECO:0007669"/>
    <property type="project" value="TreeGrafter"/>
</dbReference>
<dbReference type="Proteomes" id="UP001046870">
    <property type="component" value="Chromosome 2"/>
</dbReference>
<keyword evidence="2" id="KW-1185">Reference proteome</keyword>
<evidence type="ECO:0008006" key="3">
    <source>
        <dbReference type="Google" id="ProtNLM"/>
    </source>
</evidence>
<dbReference type="SUPFAM" id="SSF55154">
    <property type="entry name" value="CYTH-like phosphatases"/>
    <property type="match status" value="1"/>
</dbReference>
<organism evidence="1 2">
    <name type="scientific">Megalops atlanticus</name>
    <name type="common">Tarpon</name>
    <name type="synonym">Clupea gigantea</name>
    <dbReference type="NCBI Taxonomy" id="7932"/>
    <lineage>
        <taxon>Eukaryota</taxon>
        <taxon>Metazoa</taxon>
        <taxon>Chordata</taxon>
        <taxon>Craniata</taxon>
        <taxon>Vertebrata</taxon>
        <taxon>Euteleostomi</taxon>
        <taxon>Actinopterygii</taxon>
        <taxon>Neopterygii</taxon>
        <taxon>Teleostei</taxon>
        <taxon>Elopiformes</taxon>
        <taxon>Megalopidae</taxon>
        <taxon>Megalops</taxon>
    </lineage>
</organism>
<evidence type="ECO:0000313" key="1">
    <source>
        <dbReference type="EMBL" id="KAG7488716.1"/>
    </source>
</evidence>
<dbReference type="OrthoDB" id="442176at2759"/>
<proteinExistence type="predicted"/>
<gene>
    <name evidence="1" type="ORF">MATL_G00036550</name>
</gene>
<sequence length="143" mass="16447">MKAAGSVHVDTFNFQSQERRKEVEYLLQGVILWKYECGSGEEICVRPRYPEQTKRHWSSVCCEEGEEGVTHVDLDQADFGFCVGEIEVLVPDGKEVQSALKKIQRTAERLGLSGDRRIQGKMDAYLQRYCPEHYRKLLNAHVL</sequence>
<dbReference type="PANTHER" id="PTHR14586">
    <property type="entry name" value="THIAMINE-TRIPHOSPHATASE"/>
    <property type="match status" value="1"/>
</dbReference>
<dbReference type="GO" id="GO:0050333">
    <property type="term" value="F:thiamine triphosphate phosphatase activity"/>
    <property type="evidence" value="ECO:0007669"/>
    <property type="project" value="InterPro"/>
</dbReference>
<dbReference type="InterPro" id="IPR039582">
    <property type="entry name" value="THTPA"/>
</dbReference>
<dbReference type="Gene3D" id="2.40.320.10">
    <property type="entry name" value="Hypothetical Protein Pfu-838710-001"/>
    <property type="match status" value="1"/>
</dbReference>
<dbReference type="InterPro" id="IPR033469">
    <property type="entry name" value="CYTH-like_dom_sf"/>
</dbReference>
<dbReference type="GO" id="GO:0042357">
    <property type="term" value="P:thiamine diphosphate metabolic process"/>
    <property type="evidence" value="ECO:0007669"/>
    <property type="project" value="TreeGrafter"/>
</dbReference>
<evidence type="ECO:0000313" key="2">
    <source>
        <dbReference type="Proteomes" id="UP001046870"/>
    </source>
</evidence>
<accession>A0A9D3QI32</accession>
<dbReference type="AlphaFoldDB" id="A0A9D3QI32"/>